<protein>
    <recommendedName>
        <fullName evidence="4">Galactose oxidase</fullName>
    </recommendedName>
</protein>
<keyword evidence="3" id="KW-1185">Reference proteome</keyword>
<evidence type="ECO:0000313" key="2">
    <source>
        <dbReference type="EMBL" id="PVG83250.1"/>
    </source>
</evidence>
<dbReference type="EMBL" id="QDGZ01000003">
    <property type="protein sequence ID" value="PVG83250.1"/>
    <property type="molecule type" value="Genomic_DNA"/>
</dbReference>
<dbReference type="RefSeq" id="WP_116571730.1">
    <property type="nucleotide sequence ID" value="NZ_QDGZ01000003.1"/>
</dbReference>
<accession>A0A2T8FC19</accession>
<comment type="caution">
    <text evidence="2">The sequence shown here is derived from an EMBL/GenBank/DDBJ whole genome shotgun (WGS) entry which is preliminary data.</text>
</comment>
<evidence type="ECO:0008006" key="4">
    <source>
        <dbReference type="Google" id="ProtNLM"/>
    </source>
</evidence>
<name>A0A2T8FC19_9ACTN</name>
<sequence>MPVRLRATGCLAAASLALTSCTASDSSTDSDQPVEVAWEEVQLPAHPGAPGRVVGRSVVHCADQGTTRWYVVGAVFLARPTEDQDTRPAAWISIDGTTWAPVPIDASTFWGQRAILNSAACSEGRLAAVGARSGGGHGNPRVTTFDLRADGVLVDVQAPFNLYGGVHASNVGPISGGPQGWLIAGNRVSGPAVWVTDDPSGFTLLEGVPGLADDDRTRALAQAGTWSEAEGWVVVGGGTSTESGRAVDYEPFAWVSRDGTTWTRERLPGTQGYDDAVRVVPLGDGLVAVGISGDGFAAWKREDGDWAEPVAFGSWAADASAAPYVASLVTSADGLLATVSDGSAYQLWRSVDGTTWRQVEVPVQPRTAADHALAVAASPDEPDALLVTDDGAGLRMWRATRGTGVTATPCGR</sequence>
<dbReference type="PROSITE" id="PS51257">
    <property type="entry name" value="PROKAR_LIPOPROTEIN"/>
    <property type="match status" value="1"/>
</dbReference>
<dbReference type="Proteomes" id="UP000246018">
    <property type="component" value="Unassembled WGS sequence"/>
</dbReference>
<evidence type="ECO:0000313" key="3">
    <source>
        <dbReference type="Proteomes" id="UP000246018"/>
    </source>
</evidence>
<reference evidence="2 3" key="1">
    <citation type="submission" date="2018-04" db="EMBL/GenBank/DDBJ databases">
        <title>Genome of Nocardioides gansuensis WSJ-1.</title>
        <authorList>
            <person name="Wu S."/>
            <person name="Wang G."/>
        </authorList>
    </citation>
    <scope>NUCLEOTIDE SEQUENCE [LARGE SCALE GENOMIC DNA]</scope>
    <source>
        <strain evidence="2 3">WSJ-1</strain>
    </source>
</reference>
<evidence type="ECO:0000256" key="1">
    <source>
        <dbReference type="SAM" id="SignalP"/>
    </source>
</evidence>
<dbReference type="SUPFAM" id="SSF50939">
    <property type="entry name" value="Sialidases"/>
    <property type="match status" value="1"/>
</dbReference>
<proteinExistence type="predicted"/>
<feature type="signal peptide" evidence="1">
    <location>
        <begin position="1"/>
        <end position="25"/>
    </location>
</feature>
<dbReference type="OrthoDB" id="4894058at2"/>
<gene>
    <name evidence="2" type="ORF">DDE18_08095</name>
</gene>
<dbReference type="AlphaFoldDB" id="A0A2T8FC19"/>
<feature type="chain" id="PRO_5039341758" description="Galactose oxidase" evidence="1">
    <location>
        <begin position="26"/>
        <end position="412"/>
    </location>
</feature>
<organism evidence="2 3">
    <name type="scientific">Nocardioides gansuensis</name>
    <dbReference type="NCBI Taxonomy" id="2138300"/>
    <lineage>
        <taxon>Bacteria</taxon>
        <taxon>Bacillati</taxon>
        <taxon>Actinomycetota</taxon>
        <taxon>Actinomycetes</taxon>
        <taxon>Propionibacteriales</taxon>
        <taxon>Nocardioidaceae</taxon>
        <taxon>Nocardioides</taxon>
    </lineage>
</organism>
<dbReference type="InterPro" id="IPR036278">
    <property type="entry name" value="Sialidase_sf"/>
</dbReference>
<keyword evidence="1" id="KW-0732">Signal</keyword>